<dbReference type="NCBIfam" id="TIGR04183">
    <property type="entry name" value="Por_Secre_tail"/>
    <property type="match status" value="1"/>
</dbReference>
<gene>
    <name evidence="4" type="ORF">WMW71_04935</name>
</gene>
<comment type="caution">
    <text evidence="4">The sequence shown here is derived from an EMBL/GenBank/DDBJ whole genome shotgun (WGS) entry which is preliminary data.</text>
</comment>
<protein>
    <submittedName>
        <fullName evidence="4">T9SS type A sorting domain-containing protein</fullName>
    </submittedName>
</protein>
<feature type="domain" description="Secretion system C-terminal sorting" evidence="3">
    <location>
        <begin position="234"/>
        <end position="308"/>
    </location>
</feature>
<feature type="chain" id="PRO_5046709772" evidence="2">
    <location>
        <begin position="21"/>
        <end position="310"/>
    </location>
</feature>
<dbReference type="EMBL" id="JBBPCB010000002">
    <property type="protein sequence ID" value="MEK8179677.1"/>
    <property type="molecule type" value="Genomic_DNA"/>
</dbReference>
<keyword evidence="5" id="KW-1185">Reference proteome</keyword>
<evidence type="ECO:0000313" key="4">
    <source>
        <dbReference type="EMBL" id="MEK8179677.1"/>
    </source>
</evidence>
<evidence type="ECO:0000313" key="5">
    <source>
        <dbReference type="Proteomes" id="UP001491349"/>
    </source>
</evidence>
<proteinExistence type="predicted"/>
<sequence>MKQLYLFLSLVLLLTSAVNAQVINGNFENIKPNLLPSNWGMNFAQPVIIDIPSGETTSATIQYTTSIPSMVYATTEAQNGQYAMEISNAFNSTQNVVIPGSATIFSDETQDSPGWNAGIPIAEGAQVYMIGFYYKFLPVGNDIGEAKIEVFDTNGELMGDAEVDIIGTNSQYEYIYMPITFTSNAIKSFMTITFSMAKSGSTPTFGSRLIVDNVVTNFAALSIDENTNLNEFKLYPTLADNEINIIPGHLQSDWINYKIINLQGKIVAQNTTTDIANYLYTMDVSSLSSGMYFLQVNTKKESIIQKFIKK</sequence>
<dbReference type="Pfam" id="PF18962">
    <property type="entry name" value="Por_Secre_tail"/>
    <property type="match status" value="1"/>
</dbReference>
<organism evidence="4 5">
    <name type="scientific">Flavobacterium buctense</name>
    <dbReference type="NCBI Taxonomy" id="1648146"/>
    <lineage>
        <taxon>Bacteria</taxon>
        <taxon>Pseudomonadati</taxon>
        <taxon>Bacteroidota</taxon>
        <taxon>Flavobacteriia</taxon>
        <taxon>Flavobacteriales</taxon>
        <taxon>Flavobacteriaceae</taxon>
        <taxon>Flavobacterium</taxon>
    </lineage>
</organism>
<evidence type="ECO:0000256" key="2">
    <source>
        <dbReference type="SAM" id="SignalP"/>
    </source>
</evidence>
<dbReference type="InterPro" id="IPR026444">
    <property type="entry name" value="Secre_tail"/>
</dbReference>
<feature type="signal peptide" evidence="2">
    <location>
        <begin position="1"/>
        <end position="20"/>
    </location>
</feature>
<evidence type="ECO:0000259" key="3">
    <source>
        <dbReference type="Pfam" id="PF18962"/>
    </source>
</evidence>
<dbReference type="RefSeq" id="WP_187660159.1">
    <property type="nucleotide sequence ID" value="NZ_JACTAB010000003.1"/>
</dbReference>
<evidence type="ECO:0000256" key="1">
    <source>
        <dbReference type="ARBA" id="ARBA00022729"/>
    </source>
</evidence>
<reference evidence="4 5" key="1">
    <citation type="submission" date="2024-04" db="EMBL/GenBank/DDBJ databases">
        <title>draft genome sequnece of Flavobacterium buctense JCM 30750.</title>
        <authorList>
            <person name="Kim D.-U."/>
        </authorList>
    </citation>
    <scope>NUCLEOTIDE SEQUENCE [LARGE SCALE GENOMIC DNA]</scope>
    <source>
        <strain evidence="4 5">JCM 30750</strain>
    </source>
</reference>
<name>A0ABU9E1A6_9FLAO</name>
<accession>A0ABU9E1A6</accession>
<keyword evidence="1 2" id="KW-0732">Signal</keyword>
<dbReference type="Proteomes" id="UP001491349">
    <property type="component" value="Unassembled WGS sequence"/>
</dbReference>